<dbReference type="PATRIC" id="fig|1423801.4.peg.774"/>
<gene>
    <name evidence="1" type="ORF">FD50_GL000763</name>
</gene>
<proteinExistence type="predicted"/>
<dbReference type="Gene3D" id="3.40.1350.140">
    <property type="entry name" value="MepB-like"/>
    <property type="match status" value="1"/>
</dbReference>
<accession>A0A0R1V014</accession>
<dbReference type="InterPro" id="IPR038231">
    <property type="entry name" value="MepB-like_sf"/>
</dbReference>
<comment type="caution">
    <text evidence="1">The sequence shown here is derived from an EMBL/GenBank/DDBJ whole genome shotgun (WGS) entry which is preliminary data.</text>
</comment>
<dbReference type="Pfam" id="PF08877">
    <property type="entry name" value="MepB-like"/>
    <property type="match status" value="1"/>
</dbReference>
<organism evidence="1 2">
    <name type="scientific">Liquorilactobacillus satsumensis DSM 16230 = JCM 12392</name>
    <dbReference type="NCBI Taxonomy" id="1423801"/>
    <lineage>
        <taxon>Bacteria</taxon>
        <taxon>Bacillati</taxon>
        <taxon>Bacillota</taxon>
        <taxon>Bacilli</taxon>
        <taxon>Lactobacillales</taxon>
        <taxon>Lactobacillaceae</taxon>
        <taxon>Liquorilactobacillus</taxon>
    </lineage>
</organism>
<evidence type="ECO:0000313" key="2">
    <source>
        <dbReference type="Proteomes" id="UP000051166"/>
    </source>
</evidence>
<evidence type="ECO:0000313" key="1">
    <source>
        <dbReference type="EMBL" id="KRL98945.1"/>
    </source>
</evidence>
<dbReference type="Proteomes" id="UP000051166">
    <property type="component" value="Unassembled WGS sequence"/>
</dbReference>
<dbReference type="AlphaFoldDB" id="A0A0R1V014"/>
<sequence length="139" mass="16462">MINFKIIDTGGIILPQQFYKSLSLIQEMFPISNVELETFNQKYEAFNFNLKDLSFKSRLTKKTPLKQGYFVVFWQKNNINKNEPFEQQNTRDKLVITIQDGLHSGQFIFPKKVLIEQKILTTQAKEKWHCVFIRVGWIT</sequence>
<dbReference type="STRING" id="1423801.FD50_GL000763"/>
<reference evidence="1 2" key="1">
    <citation type="journal article" date="2015" name="Genome Announc.">
        <title>Expanding the biotechnology potential of lactobacilli through comparative genomics of 213 strains and associated genera.</title>
        <authorList>
            <person name="Sun Z."/>
            <person name="Harris H.M."/>
            <person name="McCann A."/>
            <person name="Guo C."/>
            <person name="Argimon S."/>
            <person name="Zhang W."/>
            <person name="Yang X."/>
            <person name="Jeffery I.B."/>
            <person name="Cooney J.C."/>
            <person name="Kagawa T.F."/>
            <person name="Liu W."/>
            <person name="Song Y."/>
            <person name="Salvetti E."/>
            <person name="Wrobel A."/>
            <person name="Rasinkangas P."/>
            <person name="Parkhill J."/>
            <person name="Rea M.C."/>
            <person name="O'Sullivan O."/>
            <person name="Ritari J."/>
            <person name="Douillard F.P."/>
            <person name="Paul Ross R."/>
            <person name="Yang R."/>
            <person name="Briner A.E."/>
            <person name="Felis G.E."/>
            <person name="de Vos W.M."/>
            <person name="Barrangou R."/>
            <person name="Klaenhammer T.R."/>
            <person name="Caufield P.W."/>
            <person name="Cui Y."/>
            <person name="Zhang H."/>
            <person name="O'Toole P.W."/>
        </authorList>
    </citation>
    <scope>NUCLEOTIDE SEQUENCE [LARGE SCALE GENOMIC DNA]</scope>
    <source>
        <strain evidence="1 2">DSM 16230</strain>
    </source>
</reference>
<name>A0A0R1V014_9LACO</name>
<dbReference type="EMBL" id="AZFQ01000036">
    <property type="protein sequence ID" value="KRL98945.1"/>
    <property type="molecule type" value="Genomic_DNA"/>
</dbReference>
<keyword evidence="2" id="KW-1185">Reference proteome</keyword>
<evidence type="ECO:0008006" key="3">
    <source>
        <dbReference type="Google" id="ProtNLM"/>
    </source>
</evidence>
<protein>
    <recommendedName>
        <fullName evidence="3">MepB protein</fullName>
    </recommendedName>
</protein>
<dbReference type="InterPro" id="IPR011235">
    <property type="entry name" value="MepB-like"/>
</dbReference>